<dbReference type="CDD" id="cd17321">
    <property type="entry name" value="MFS_MMR_MDR_like"/>
    <property type="match status" value="1"/>
</dbReference>
<feature type="transmembrane region" description="Helical" evidence="7">
    <location>
        <begin position="475"/>
        <end position="492"/>
    </location>
</feature>
<keyword evidence="4 7" id="KW-0812">Transmembrane</keyword>
<evidence type="ECO:0000256" key="3">
    <source>
        <dbReference type="ARBA" id="ARBA00022475"/>
    </source>
</evidence>
<feature type="transmembrane region" description="Helical" evidence="7">
    <location>
        <begin position="266"/>
        <end position="288"/>
    </location>
</feature>
<feature type="transmembrane region" description="Helical" evidence="7">
    <location>
        <begin position="104"/>
        <end position="126"/>
    </location>
</feature>
<accession>A0A239V408</accession>
<dbReference type="Pfam" id="PF07690">
    <property type="entry name" value="MFS_1"/>
    <property type="match status" value="1"/>
</dbReference>
<evidence type="ECO:0000256" key="7">
    <source>
        <dbReference type="SAM" id="Phobius"/>
    </source>
</evidence>
<evidence type="ECO:0000256" key="5">
    <source>
        <dbReference type="ARBA" id="ARBA00022989"/>
    </source>
</evidence>
<feature type="transmembrane region" description="Helical" evidence="7">
    <location>
        <begin position="164"/>
        <end position="188"/>
    </location>
</feature>
<evidence type="ECO:0000313" key="10">
    <source>
        <dbReference type="Proteomes" id="UP000242637"/>
    </source>
</evidence>
<feature type="transmembrane region" description="Helical" evidence="7">
    <location>
        <begin position="331"/>
        <end position="351"/>
    </location>
</feature>
<dbReference type="AlphaFoldDB" id="A0A239V408"/>
<gene>
    <name evidence="9" type="primary">smvA</name>
    <name evidence="9" type="ORF">SAMEA4475696_00075</name>
</gene>
<feature type="transmembrane region" description="Helical" evidence="7">
    <location>
        <begin position="200"/>
        <end position="219"/>
    </location>
</feature>
<dbReference type="Gene3D" id="1.20.1250.20">
    <property type="entry name" value="MFS general substrate transporter like domains"/>
    <property type="match status" value="1"/>
</dbReference>
<dbReference type="PROSITE" id="PS50850">
    <property type="entry name" value="MFS"/>
    <property type="match status" value="1"/>
</dbReference>
<dbReference type="OrthoDB" id="9781469at2"/>
<sequence>MTVSDRARWREWCALGVLLLPVLTVSISTTALGFAVPALSAALRPTGEELLWIVDVYPLALAGLLLTSGVLGDRIGRRKVLAIGAVGVTAATIYAAFSDSALELIFARALVGVFGATLLPSTLSLMRNIFHDEGQRRLAIAIWSASFAGGGALGPIVGGWLLGHFWWGAIFLLPVPLNALMLATMFFLVPESRNEDSESIDALSVFLSIGAMVPTAYGLKHAAATGLDAFSILPLVFGIACGFFFTRRQLGMEHPLLDVRLFKNRVLTTAAIGNFSSVFVFAGVQFYVSQHIQLIQGLDPVTAGWWLLPGAAASVAVGVLIVYLTRTFPRWLLIGAGTLLMAAGAGLSVFLDVKTGIWLPVLMYVALGVGASAAQALNTDALISAAPPERAGAASGLSETAFELGTSLGVAVLGSVLTTFYGRALSLPEGLSASDYHAVVSTLGAAEEVAAKLSPEAGHLLHTAAQQAFIHAERVTGFTACLGLAAAGILIARSLRKGGLGRVSSPSNS</sequence>
<dbReference type="PANTHER" id="PTHR42718:SF47">
    <property type="entry name" value="METHYL VIOLOGEN RESISTANCE PROTEIN SMVA"/>
    <property type="match status" value="1"/>
</dbReference>
<evidence type="ECO:0000256" key="2">
    <source>
        <dbReference type="ARBA" id="ARBA00022448"/>
    </source>
</evidence>
<feature type="transmembrane region" description="Helical" evidence="7">
    <location>
        <begin position="12"/>
        <end position="38"/>
    </location>
</feature>
<evidence type="ECO:0000259" key="8">
    <source>
        <dbReference type="PROSITE" id="PS50850"/>
    </source>
</evidence>
<proteinExistence type="predicted"/>
<keyword evidence="5 7" id="KW-1133">Transmembrane helix</keyword>
<dbReference type="GO" id="GO:0005886">
    <property type="term" value="C:plasma membrane"/>
    <property type="evidence" value="ECO:0007669"/>
    <property type="project" value="UniProtKB-SubCell"/>
</dbReference>
<keyword evidence="10" id="KW-1185">Reference proteome</keyword>
<dbReference type="PANTHER" id="PTHR42718">
    <property type="entry name" value="MAJOR FACILITATOR SUPERFAMILY MULTIDRUG TRANSPORTER MFSC"/>
    <property type="match status" value="1"/>
</dbReference>
<feature type="transmembrane region" description="Helical" evidence="7">
    <location>
        <begin position="357"/>
        <end position="379"/>
    </location>
</feature>
<dbReference type="EMBL" id="LT906453">
    <property type="protein sequence ID" value="SNV16802.1"/>
    <property type="molecule type" value="Genomic_DNA"/>
</dbReference>
<feature type="transmembrane region" description="Helical" evidence="7">
    <location>
        <begin position="138"/>
        <end position="158"/>
    </location>
</feature>
<organism evidence="9 10">
    <name type="scientific">Dermatophilus congolensis</name>
    <dbReference type="NCBI Taxonomy" id="1863"/>
    <lineage>
        <taxon>Bacteria</taxon>
        <taxon>Bacillati</taxon>
        <taxon>Actinomycetota</taxon>
        <taxon>Actinomycetes</taxon>
        <taxon>Micrococcales</taxon>
        <taxon>Dermatophilaceae</taxon>
        <taxon>Dermatophilus</taxon>
    </lineage>
</organism>
<protein>
    <submittedName>
        <fullName evidence="9">Methyl viologen resistance protein SmvA</fullName>
    </submittedName>
</protein>
<dbReference type="InterPro" id="IPR011701">
    <property type="entry name" value="MFS"/>
</dbReference>
<dbReference type="Proteomes" id="UP000242637">
    <property type="component" value="Chromosome 1"/>
</dbReference>
<evidence type="ECO:0000256" key="1">
    <source>
        <dbReference type="ARBA" id="ARBA00004651"/>
    </source>
</evidence>
<feature type="transmembrane region" description="Helical" evidence="7">
    <location>
        <begin position="50"/>
        <end position="71"/>
    </location>
</feature>
<dbReference type="STRING" id="1121387.GCA_000429885_00818"/>
<dbReference type="KEGG" id="dco:SAMEA4475696_0075"/>
<name>A0A239V408_9MICO</name>
<dbReference type="GO" id="GO:0022857">
    <property type="term" value="F:transmembrane transporter activity"/>
    <property type="evidence" value="ECO:0007669"/>
    <property type="project" value="InterPro"/>
</dbReference>
<dbReference type="InterPro" id="IPR036259">
    <property type="entry name" value="MFS_trans_sf"/>
</dbReference>
<keyword evidence="2" id="KW-0813">Transport</keyword>
<dbReference type="InterPro" id="IPR020846">
    <property type="entry name" value="MFS_dom"/>
</dbReference>
<feature type="transmembrane region" description="Helical" evidence="7">
    <location>
        <begin position="303"/>
        <end position="324"/>
    </location>
</feature>
<comment type="subcellular location">
    <subcellularLocation>
        <location evidence="1">Cell membrane</location>
        <topology evidence="1">Multi-pass membrane protein</topology>
    </subcellularLocation>
</comment>
<feature type="domain" description="Major facilitator superfamily (MFS) profile" evidence="8">
    <location>
        <begin position="14"/>
        <end position="458"/>
    </location>
</feature>
<feature type="transmembrane region" description="Helical" evidence="7">
    <location>
        <begin position="400"/>
        <end position="421"/>
    </location>
</feature>
<dbReference type="Gene3D" id="1.20.1720.10">
    <property type="entry name" value="Multidrug resistance protein D"/>
    <property type="match status" value="1"/>
</dbReference>
<keyword evidence="3" id="KW-1003">Cell membrane</keyword>
<evidence type="ECO:0000256" key="4">
    <source>
        <dbReference type="ARBA" id="ARBA00022692"/>
    </source>
</evidence>
<reference evidence="9 10" key="1">
    <citation type="submission" date="2017-06" db="EMBL/GenBank/DDBJ databases">
        <authorList>
            <consortium name="Pathogen Informatics"/>
        </authorList>
    </citation>
    <scope>NUCLEOTIDE SEQUENCE [LARGE SCALE GENOMIC DNA]</scope>
    <source>
        <strain evidence="9 10">NCTC13039</strain>
    </source>
</reference>
<keyword evidence="6 7" id="KW-0472">Membrane</keyword>
<feature type="transmembrane region" description="Helical" evidence="7">
    <location>
        <begin position="80"/>
        <end position="98"/>
    </location>
</feature>
<evidence type="ECO:0000313" key="9">
    <source>
        <dbReference type="EMBL" id="SNV16802.1"/>
    </source>
</evidence>
<feature type="transmembrane region" description="Helical" evidence="7">
    <location>
        <begin position="225"/>
        <end position="245"/>
    </location>
</feature>
<dbReference type="SUPFAM" id="SSF103473">
    <property type="entry name" value="MFS general substrate transporter"/>
    <property type="match status" value="1"/>
</dbReference>
<evidence type="ECO:0000256" key="6">
    <source>
        <dbReference type="ARBA" id="ARBA00023136"/>
    </source>
</evidence>